<sequence>MKKGLPLREMVPTPRMNYSFIFPSMLILLVIMGYYFFRPRLPIRLNRAFLAILVIDICTEILEVASFRLNETWTEHAPELLWVINVLYYIFTFIRSYMFFIFTVSVLDAKTLLWSKLRVFAPIVYIPCVLVALSTPWTHWLFRIEEGFHSGPFLWILYACGCSYIAFSTIGILRHIKELSAHEIISLLAIQAVLLAGNLARFLLPTFLVMNTFCLMAIVVIFISFLNPDLYLSERGHVYNLPAFHALLGECWQRKRSCRVLGFTIQNYNEHREIFGGKQMDDALIGINKYLSETFPHLSSFYLRGGSYAMVGQNHPDLSEIRQKLSERFTGSWKAGAGELRLGISFVEADMDVLNCPSDRLVNTLMISLDELSRVAEPDASRSLMDSIEEINRKLDIRRCLEKALDNDTLEVFLQPLMDSRTGKRIAAEALVRLRDDNGNLIRPDLFISMAEQEGYIVRLGEQVLAKVCRFIRDNDIESIGIHWINVNLSPVQFMSRDVPSRFAEILKEYGVDERMIHLEITEQSMIDFSLLRDQITGLHKNGFEFSLDDYGSGYSNLSRVRQYPFTNIKIDMEVVWSYCREKDVLLPALVDGFKKMNLSITAEGIETEEMAGAMKEINCDYLQGYYFSQPVPMDEFIAQTTLVNKAG</sequence>
<comment type="caution">
    <text evidence="1">The sequence shown here is derived from an EMBL/GenBank/DDBJ whole genome shotgun (WGS) entry which is preliminary data.</text>
</comment>
<reference evidence="1" key="1">
    <citation type="submission" date="2017-04" db="EMBL/GenBank/DDBJ databases">
        <authorList>
            <person name="Varghese N."/>
            <person name="Submissions S."/>
        </authorList>
    </citation>
    <scope>NUCLEOTIDE SEQUENCE</scope>
    <source>
        <strain evidence="1">WTE2008</strain>
    </source>
</reference>
<keyword evidence="2" id="KW-1185">Reference proteome</keyword>
<dbReference type="EMBL" id="FWXZ01000009">
    <property type="protein sequence ID" value="SMC90565.1"/>
    <property type="molecule type" value="Genomic_DNA"/>
</dbReference>
<protein>
    <submittedName>
        <fullName evidence="1">EAL domain, c-di-GMP-specific phosphodiesterase class I (Or its enzymatically inactive variant)</fullName>
    </submittedName>
</protein>
<gene>
    <name evidence="1" type="ORF">SAMN06297397_3072</name>
</gene>
<name>A0AC61PQE2_9FIRM</name>
<evidence type="ECO:0000313" key="1">
    <source>
        <dbReference type="EMBL" id="SMC90565.1"/>
    </source>
</evidence>
<dbReference type="Proteomes" id="UP000192328">
    <property type="component" value="Unassembled WGS sequence"/>
</dbReference>
<organism evidence="1 2">
    <name type="scientific">Aristaeella lactis</name>
    <dbReference type="NCBI Taxonomy" id="3046383"/>
    <lineage>
        <taxon>Bacteria</taxon>
        <taxon>Bacillati</taxon>
        <taxon>Bacillota</taxon>
        <taxon>Clostridia</taxon>
        <taxon>Eubacteriales</taxon>
        <taxon>Aristaeellaceae</taxon>
        <taxon>Aristaeella</taxon>
    </lineage>
</organism>
<evidence type="ECO:0000313" key="2">
    <source>
        <dbReference type="Proteomes" id="UP000192328"/>
    </source>
</evidence>
<proteinExistence type="predicted"/>
<accession>A0AC61PQE2</accession>